<dbReference type="InterPro" id="IPR008972">
    <property type="entry name" value="Cupredoxin"/>
</dbReference>
<evidence type="ECO:0000256" key="1">
    <source>
        <dbReference type="PROSITE-ProRule" id="PRU00339"/>
    </source>
</evidence>
<dbReference type="SUPFAM" id="SSF49503">
    <property type="entry name" value="Cupredoxins"/>
    <property type="match status" value="1"/>
</dbReference>
<accession>A0AAW2XKA1</accession>
<dbReference type="PANTHER" id="PTHR34052:SF1">
    <property type="entry name" value="OS06G0216700 PROTEIN"/>
    <property type="match status" value="1"/>
</dbReference>
<gene>
    <name evidence="3" type="ORF">Slati_0761000</name>
</gene>
<dbReference type="PROSITE" id="PS51485">
    <property type="entry name" value="PHYTOCYANIN"/>
    <property type="match status" value="1"/>
</dbReference>
<proteinExistence type="predicted"/>
<dbReference type="EMBL" id="JACGWN010000003">
    <property type="protein sequence ID" value="KAL0454218.1"/>
    <property type="molecule type" value="Genomic_DNA"/>
</dbReference>
<evidence type="ECO:0000313" key="3">
    <source>
        <dbReference type="EMBL" id="KAL0454218.1"/>
    </source>
</evidence>
<feature type="repeat" description="TPR" evidence="1">
    <location>
        <begin position="132"/>
        <end position="165"/>
    </location>
</feature>
<sequence>MGVVRSIEHVTTGENDRPTVDVVITDCGEIPEGAEDGTANFFKDGDMYPDWPANLNDNSSELSWWIIAIESIKGYGNEHFKLSCYILASDVCRSKTIRWLLRKYWKALCYLDVCWEKEGIDEDKSMYLRKMKVQIFTNSSVHLALNHIDAAVDSVKKALELEPNDGGLLVLVVVAAFACMFAAAMPTKNCTTGYSAGSTAWNHTNGGFWGFAGRKNATLGGSRRIIVGGSDQNWRFGFNYTDWAIKNAPFYLNDTLVFKYDPPNDTTLPHSVYLLPNLWSFQNCDLKRAKKIGEVSDGSGTDSSSC</sequence>
<dbReference type="InterPro" id="IPR019734">
    <property type="entry name" value="TPR_rpt"/>
</dbReference>
<dbReference type="PANTHER" id="PTHR34052">
    <property type="entry name" value="GLYCINE-RICH PROTEIN-LIKE"/>
    <property type="match status" value="1"/>
</dbReference>
<dbReference type="PROSITE" id="PS50005">
    <property type="entry name" value="TPR"/>
    <property type="match status" value="1"/>
</dbReference>
<dbReference type="InterPro" id="IPR029000">
    <property type="entry name" value="Cyclophilin-like_dom_sf"/>
</dbReference>
<reference evidence="3" key="2">
    <citation type="journal article" date="2024" name="Plant">
        <title>Genomic evolution and insights into agronomic trait innovations of Sesamum species.</title>
        <authorList>
            <person name="Miao H."/>
            <person name="Wang L."/>
            <person name="Qu L."/>
            <person name="Liu H."/>
            <person name="Sun Y."/>
            <person name="Le M."/>
            <person name="Wang Q."/>
            <person name="Wei S."/>
            <person name="Zheng Y."/>
            <person name="Lin W."/>
            <person name="Duan Y."/>
            <person name="Cao H."/>
            <person name="Xiong S."/>
            <person name="Wang X."/>
            <person name="Wei L."/>
            <person name="Li C."/>
            <person name="Ma Q."/>
            <person name="Ju M."/>
            <person name="Zhao R."/>
            <person name="Li G."/>
            <person name="Mu C."/>
            <person name="Tian Q."/>
            <person name="Mei H."/>
            <person name="Zhang T."/>
            <person name="Gao T."/>
            <person name="Zhang H."/>
        </authorList>
    </citation>
    <scope>NUCLEOTIDE SEQUENCE</scope>
    <source>
        <strain evidence="3">KEN1</strain>
    </source>
</reference>
<dbReference type="AlphaFoldDB" id="A0AAW2XKA1"/>
<dbReference type="Gene3D" id="2.60.40.420">
    <property type="entry name" value="Cupredoxins - blue copper proteins"/>
    <property type="match status" value="1"/>
</dbReference>
<dbReference type="InterPro" id="IPR011990">
    <property type="entry name" value="TPR-like_helical_dom_sf"/>
</dbReference>
<dbReference type="InterPro" id="IPR003245">
    <property type="entry name" value="Phytocyanin_dom"/>
</dbReference>
<protein>
    <submittedName>
        <fullName evidence="3">Peptidyl-prolyl cis-trans isomerase CYP40</fullName>
    </submittedName>
</protein>
<evidence type="ECO:0000259" key="2">
    <source>
        <dbReference type="PROSITE" id="PS51485"/>
    </source>
</evidence>
<dbReference type="SUPFAM" id="SSF50891">
    <property type="entry name" value="Cyclophilin-like"/>
    <property type="match status" value="1"/>
</dbReference>
<feature type="domain" description="Phytocyanin" evidence="2">
    <location>
        <begin position="223"/>
        <end position="306"/>
    </location>
</feature>
<reference evidence="3" key="1">
    <citation type="submission" date="2020-06" db="EMBL/GenBank/DDBJ databases">
        <authorList>
            <person name="Li T."/>
            <person name="Hu X."/>
            <person name="Zhang T."/>
            <person name="Song X."/>
            <person name="Zhang H."/>
            <person name="Dai N."/>
            <person name="Sheng W."/>
            <person name="Hou X."/>
            <person name="Wei L."/>
        </authorList>
    </citation>
    <scope>NUCLEOTIDE SEQUENCE</scope>
    <source>
        <strain evidence="3">KEN1</strain>
        <tissue evidence="3">Leaf</tissue>
    </source>
</reference>
<dbReference type="GO" id="GO:0016853">
    <property type="term" value="F:isomerase activity"/>
    <property type="evidence" value="ECO:0007669"/>
    <property type="project" value="UniProtKB-KW"/>
</dbReference>
<comment type="caution">
    <text evidence="3">The sequence shown here is derived from an EMBL/GenBank/DDBJ whole genome shotgun (WGS) entry which is preliminary data.</text>
</comment>
<keyword evidence="1" id="KW-0802">TPR repeat</keyword>
<keyword evidence="3" id="KW-0413">Isomerase</keyword>
<dbReference type="GO" id="GO:0009055">
    <property type="term" value="F:electron transfer activity"/>
    <property type="evidence" value="ECO:0007669"/>
    <property type="project" value="InterPro"/>
</dbReference>
<name>A0AAW2XKA1_9LAMI</name>
<dbReference type="Gene3D" id="1.25.40.10">
    <property type="entry name" value="Tetratricopeptide repeat domain"/>
    <property type="match status" value="1"/>
</dbReference>
<organism evidence="3">
    <name type="scientific">Sesamum latifolium</name>
    <dbReference type="NCBI Taxonomy" id="2727402"/>
    <lineage>
        <taxon>Eukaryota</taxon>
        <taxon>Viridiplantae</taxon>
        <taxon>Streptophyta</taxon>
        <taxon>Embryophyta</taxon>
        <taxon>Tracheophyta</taxon>
        <taxon>Spermatophyta</taxon>
        <taxon>Magnoliopsida</taxon>
        <taxon>eudicotyledons</taxon>
        <taxon>Gunneridae</taxon>
        <taxon>Pentapetalae</taxon>
        <taxon>asterids</taxon>
        <taxon>lamiids</taxon>
        <taxon>Lamiales</taxon>
        <taxon>Pedaliaceae</taxon>
        <taxon>Sesamum</taxon>
    </lineage>
</organism>